<dbReference type="GO" id="GO:0003688">
    <property type="term" value="F:DNA replication origin binding"/>
    <property type="evidence" value="ECO:0007669"/>
    <property type="project" value="TreeGrafter"/>
</dbReference>
<evidence type="ECO:0000256" key="6">
    <source>
        <dbReference type="SAM" id="MobiDB-lite"/>
    </source>
</evidence>
<evidence type="ECO:0000256" key="3">
    <source>
        <dbReference type="ARBA" id="ARBA00022705"/>
    </source>
</evidence>
<feature type="compositionally biased region" description="Polar residues" evidence="6">
    <location>
        <begin position="15"/>
        <end position="27"/>
    </location>
</feature>
<evidence type="ECO:0000256" key="4">
    <source>
        <dbReference type="ARBA" id="ARBA00023125"/>
    </source>
</evidence>
<protein>
    <submittedName>
        <fullName evidence="9">Uncharacterized protein</fullName>
    </submittedName>
</protein>
<dbReference type="Proteomes" id="UP000027222">
    <property type="component" value="Unassembled WGS sequence"/>
</dbReference>
<dbReference type="Pfam" id="PF13191">
    <property type="entry name" value="AAA_16"/>
    <property type="match status" value="1"/>
</dbReference>
<keyword evidence="4" id="KW-0238">DNA-binding</keyword>
<keyword evidence="10" id="KW-1185">Reference proteome</keyword>
<feature type="region of interest" description="Disordered" evidence="6">
    <location>
        <begin position="1"/>
        <end position="27"/>
    </location>
</feature>
<feature type="region of interest" description="Disordered" evidence="6">
    <location>
        <begin position="63"/>
        <end position="85"/>
    </location>
</feature>
<feature type="compositionally biased region" description="Low complexity" evidence="6">
    <location>
        <begin position="63"/>
        <end position="81"/>
    </location>
</feature>
<sequence length="559" mass="61292">MSLHDNTTLDDTTDVQPSSAKSGTNVNRSFDQQSSLVASNNAVCQQPQPATTTVEVVINTPISRSIRASSPPLPSSQQSKPAIPMKQISQPEISGSLPGCLYSCLDAQKRAIIRSLRCSMHTSVESKRPPSVNDIAARQLTDLIDGSVGRAEGNSCLLLGPRGSGKSRMIEACLENTSTNPIVLRLSGWVQHSDRHALREIAFQLFQQTGSSLLSDLENVPFNPVPETDQEDDNPFLDGPKGSNAEFGESPVSLPPFSHLHALIPALLTLKRPVIVMLDAFDQFALHPRQSLLYCLLDTVQNCRASAENRGIAVIGITSRLDTIQLLEKRVKSRFSGRIIRTSPSSSFQSCLTDIRNILQLSTLAEGTEHSEQWNGRWTSSVENFLADEDVLDIFKETFSLSKDPMVIHRILASSVLQLNVHRPYLSYKLVATSVESQRSRLATLNFAALPYPSTCLLIASVHINTGGHPTFTFEMLFDTFRDQLRASMSAPVQVNGGSIGMAFEGLTASNVFVHVAGPSFNASKEFVKHRCAMERDVVKKIVEKSGQVNLKKWLNKAQ</sequence>
<dbReference type="GO" id="GO:0006270">
    <property type="term" value="P:DNA replication initiation"/>
    <property type="evidence" value="ECO:0007669"/>
    <property type="project" value="TreeGrafter"/>
</dbReference>
<dbReference type="PANTHER" id="PTHR12087:SF0">
    <property type="entry name" value="ORIGIN RECOGNITION COMPLEX SUBUNIT 4"/>
    <property type="match status" value="1"/>
</dbReference>
<dbReference type="InterPro" id="IPR041664">
    <property type="entry name" value="AAA_16"/>
</dbReference>
<evidence type="ECO:0000259" key="8">
    <source>
        <dbReference type="Pfam" id="PF14629"/>
    </source>
</evidence>
<evidence type="ECO:0000256" key="2">
    <source>
        <dbReference type="ARBA" id="ARBA00005334"/>
    </source>
</evidence>
<dbReference type="GO" id="GO:0005664">
    <property type="term" value="C:nuclear origin of replication recognition complex"/>
    <property type="evidence" value="ECO:0007669"/>
    <property type="project" value="TreeGrafter"/>
</dbReference>
<evidence type="ECO:0000256" key="1">
    <source>
        <dbReference type="ARBA" id="ARBA00004123"/>
    </source>
</evidence>
<dbReference type="Pfam" id="PF14629">
    <property type="entry name" value="ORC4_C"/>
    <property type="match status" value="1"/>
</dbReference>
<gene>
    <name evidence="9" type="ORF">GALMADRAFT_55472</name>
</gene>
<dbReference type="InterPro" id="IPR016527">
    <property type="entry name" value="ORC4"/>
</dbReference>
<dbReference type="InterPro" id="IPR032705">
    <property type="entry name" value="ORC4_C"/>
</dbReference>
<dbReference type="AlphaFoldDB" id="A0A067TN00"/>
<comment type="similarity">
    <text evidence="2">Belongs to the ORC4 family.</text>
</comment>
<accession>A0A067TN00</accession>
<comment type="subcellular location">
    <subcellularLocation>
        <location evidence="1">Nucleus</location>
    </subcellularLocation>
</comment>
<keyword evidence="3" id="KW-0235">DNA replication</keyword>
<feature type="domain" description="Origin recognition complex subunit 4 C-terminal" evidence="8">
    <location>
        <begin position="356"/>
        <end position="543"/>
    </location>
</feature>
<name>A0A067TN00_GALM3</name>
<feature type="domain" description="Orc1-like AAA ATPase" evidence="7">
    <location>
        <begin position="138"/>
        <end position="301"/>
    </location>
</feature>
<organism evidence="9 10">
    <name type="scientific">Galerina marginata (strain CBS 339.88)</name>
    <dbReference type="NCBI Taxonomy" id="685588"/>
    <lineage>
        <taxon>Eukaryota</taxon>
        <taxon>Fungi</taxon>
        <taxon>Dikarya</taxon>
        <taxon>Basidiomycota</taxon>
        <taxon>Agaricomycotina</taxon>
        <taxon>Agaricomycetes</taxon>
        <taxon>Agaricomycetidae</taxon>
        <taxon>Agaricales</taxon>
        <taxon>Agaricineae</taxon>
        <taxon>Strophariaceae</taxon>
        <taxon>Galerina</taxon>
    </lineage>
</organism>
<keyword evidence="5" id="KW-0539">Nucleus</keyword>
<feature type="compositionally biased region" description="Low complexity" evidence="6">
    <location>
        <begin position="1"/>
        <end position="10"/>
    </location>
</feature>
<evidence type="ECO:0000256" key="5">
    <source>
        <dbReference type="ARBA" id="ARBA00023242"/>
    </source>
</evidence>
<dbReference type="STRING" id="685588.A0A067TN00"/>
<evidence type="ECO:0000259" key="7">
    <source>
        <dbReference type="Pfam" id="PF13191"/>
    </source>
</evidence>
<dbReference type="HOGENOM" id="CLU_007115_5_0_1"/>
<dbReference type="Gene3D" id="3.40.50.300">
    <property type="entry name" value="P-loop containing nucleotide triphosphate hydrolases"/>
    <property type="match status" value="1"/>
</dbReference>
<evidence type="ECO:0000313" key="10">
    <source>
        <dbReference type="Proteomes" id="UP000027222"/>
    </source>
</evidence>
<dbReference type="PANTHER" id="PTHR12087">
    <property type="entry name" value="ORIGIN RECOGNITION COMPLEX SUBUNIT 4"/>
    <property type="match status" value="1"/>
</dbReference>
<feature type="region of interest" description="Disordered" evidence="6">
    <location>
        <begin position="217"/>
        <end position="245"/>
    </location>
</feature>
<dbReference type="OrthoDB" id="343623at2759"/>
<dbReference type="EMBL" id="KL142368">
    <property type="protein sequence ID" value="KDR83712.1"/>
    <property type="molecule type" value="Genomic_DNA"/>
</dbReference>
<reference evidence="10" key="1">
    <citation type="journal article" date="2014" name="Proc. Natl. Acad. Sci. U.S.A.">
        <title>Extensive sampling of basidiomycete genomes demonstrates inadequacy of the white-rot/brown-rot paradigm for wood decay fungi.</title>
        <authorList>
            <person name="Riley R."/>
            <person name="Salamov A.A."/>
            <person name="Brown D.W."/>
            <person name="Nagy L.G."/>
            <person name="Floudas D."/>
            <person name="Held B.W."/>
            <person name="Levasseur A."/>
            <person name="Lombard V."/>
            <person name="Morin E."/>
            <person name="Otillar R."/>
            <person name="Lindquist E.A."/>
            <person name="Sun H."/>
            <person name="LaButti K.M."/>
            <person name="Schmutz J."/>
            <person name="Jabbour D."/>
            <person name="Luo H."/>
            <person name="Baker S.E."/>
            <person name="Pisabarro A.G."/>
            <person name="Walton J.D."/>
            <person name="Blanchette R.A."/>
            <person name="Henrissat B."/>
            <person name="Martin F."/>
            <person name="Cullen D."/>
            <person name="Hibbett D.S."/>
            <person name="Grigoriev I.V."/>
        </authorList>
    </citation>
    <scope>NUCLEOTIDE SEQUENCE [LARGE SCALE GENOMIC DNA]</scope>
    <source>
        <strain evidence="10">CBS 339.88</strain>
    </source>
</reference>
<dbReference type="SUPFAM" id="SSF52540">
    <property type="entry name" value="P-loop containing nucleoside triphosphate hydrolases"/>
    <property type="match status" value="1"/>
</dbReference>
<proteinExistence type="inferred from homology"/>
<evidence type="ECO:0000313" key="9">
    <source>
        <dbReference type="EMBL" id="KDR83712.1"/>
    </source>
</evidence>
<dbReference type="InterPro" id="IPR027417">
    <property type="entry name" value="P-loop_NTPase"/>
</dbReference>